<keyword evidence="9" id="KW-1185">Reference proteome</keyword>
<dbReference type="GO" id="GO:0007399">
    <property type="term" value="P:nervous system development"/>
    <property type="evidence" value="ECO:0007669"/>
    <property type="project" value="UniProtKB-KW"/>
</dbReference>
<evidence type="ECO:0000256" key="5">
    <source>
        <dbReference type="ARBA" id="ARBA00023242"/>
    </source>
</evidence>
<reference evidence="10" key="1">
    <citation type="submission" date="2025-08" db="UniProtKB">
        <authorList>
            <consortium name="RefSeq"/>
        </authorList>
    </citation>
    <scope>IDENTIFICATION</scope>
</reference>
<evidence type="ECO:0000256" key="6">
    <source>
        <dbReference type="SAM" id="MobiDB-lite"/>
    </source>
</evidence>
<dbReference type="CTD" id="388585"/>
<dbReference type="InterPro" id="IPR050370">
    <property type="entry name" value="HES_HEY"/>
</dbReference>
<dbReference type="GO" id="GO:0030154">
    <property type="term" value="P:cell differentiation"/>
    <property type="evidence" value="ECO:0007669"/>
    <property type="project" value="UniProtKB-KW"/>
</dbReference>
<dbReference type="GO" id="GO:0046983">
    <property type="term" value="F:protein dimerization activity"/>
    <property type="evidence" value="ECO:0007669"/>
    <property type="project" value="InterPro"/>
</dbReference>
<feature type="domain" description="BHLH" evidence="7">
    <location>
        <begin position="16"/>
        <end position="72"/>
    </location>
</feature>
<dbReference type="GO" id="GO:0003677">
    <property type="term" value="F:DNA binding"/>
    <property type="evidence" value="ECO:0007669"/>
    <property type="project" value="UniProtKB-KW"/>
</dbReference>
<dbReference type="OrthoDB" id="6085656at2759"/>
<protein>
    <submittedName>
        <fullName evidence="10">Transcription factor HES-5</fullName>
    </submittedName>
</protein>
<dbReference type="SMART" id="SM00511">
    <property type="entry name" value="ORANGE"/>
    <property type="match status" value="1"/>
</dbReference>
<evidence type="ECO:0000313" key="9">
    <source>
        <dbReference type="Proteomes" id="UP001652624"/>
    </source>
</evidence>
<dbReference type="SUPFAM" id="SSF47459">
    <property type="entry name" value="HLH, helix-loop-helix DNA-binding domain"/>
    <property type="match status" value="1"/>
</dbReference>
<dbReference type="PROSITE" id="PS51054">
    <property type="entry name" value="ORANGE"/>
    <property type="match status" value="1"/>
</dbReference>
<feature type="region of interest" description="Disordered" evidence="6">
    <location>
        <begin position="126"/>
        <end position="160"/>
    </location>
</feature>
<organism evidence="9 10">
    <name type="scientific">Erinaceus europaeus</name>
    <name type="common">Western European hedgehog</name>
    <dbReference type="NCBI Taxonomy" id="9365"/>
    <lineage>
        <taxon>Eukaryota</taxon>
        <taxon>Metazoa</taxon>
        <taxon>Chordata</taxon>
        <taxon>Craniata</taxon>
        <taxon>Vertebrata</taxon>
        <taxon>Euteleostomi</taxon>
        <taxon>Mammalia</taxon>
        <taxon>Eutheria</taxon>
        <taxon>Laurasiatheria</taxon>
        <taxon>Eulipotyphla</taxon>
        <taxon>Erinaceidae</taxon>
        <taxon>Erinaceinae</taxon>
        <taxon>Erinaceus</taxon>
    </lineage>
</organism>
<keyword evidence="5" id="KW-0539">Nucleus</keyword>
<dbReference type="GO" id="GO:0005634">
    <property type="term" value="C:nucleus"/>
    <property type="evidence" value="ECO:0007669"/>
    <property type="project" value="UniProtKB-SubCell"/>
</dbReference>
<dbReference type="AlphaFoldDB" id="A0A1S3A570"/>
<dbReference type="Pfam" id="PF07527">
    <property type="entry name" value="Hairy_orange"/>
    <property type="match status" value="1"/>
</dbReference>
<dbReference type="RefSeq" id="XP_007529567.2">
    <property type="nucleotide sequence ID" value="XM_007529505.3"/>
</dbReference>
<dbReference type="InterPro" id="IPR036638">
    <property type="entry name" value="HLH_DNA-bd_sf"/>
</dbReference>
<dbReference type="InterPro" id="IPR003650">
    <property type="entry name" value="Orange_dom"/>
</dbReference>
<dbReference type="eggNOG" id="ENOG502S6S1">
    <property type="taxonomic scope" value="Eukaryota"/>
</dbReference>
<dbReference type="Gene3D" id="4.10.280.10">
    <property type="entry name" value="Helix-loop-helix DNA-binding domain"/>
    <property type="match status" value="1"/>
</dbReference>
<sequence length="160" mass="17887">MAPSTVAVELLSPKEKNRLRKPVVEKMRRDRINSSIEQLKLLLEQEFARHQPNSKLEKADILEMAVSYLKHSKAFAAAASPKSLHQDYSEGYSWCLQEAVQFLTLHAAGDTQMKLLYHFQRPPASSTALTKEVKGPGQAPQASPAKPTARQPAGGLWRPW</sequence>
<dbReference type="SMART" id="SM00353">
    <property type="entry name" value="HLH"/>
    <property type="match status" value="1"/>
</dbReference>
<dbReference type="InParanoid" id="A0A1S3A570"/>
<dbReference type="GO" id="GO:0045596">
    <property type="term" value="P:negative regulation of cell differentiation"/>
    <property type="evidence" value="ECO:0007669"/>
    <property type="project" value="UniProtKB-ARBA"/>
</dbReference>
<comment type="subcellular location">
    <subcellularLocation>
        <location evidence="1">Nucleus</location>
    </subcellularLocation>
</comment>
<dbReference type="GO" id="GO:0097150">
    <property type="term" value="P:neuronal stem cell population maintenance"/>
    <property type="evidence" value="ECO:0007669"/>
    <property type="project" value="UniProtKB-ARBA"/>
</dbReference>
<keyword evidence="3" id="KW-0805">Transcription regulation</keyword>
<dbReference type="STRING" id="9365.ENSEEUP00000007602"/>
<evidence type="ECO:0000256" key="4">
    <source>
        <dbReference type="ARBA" id="ARBA00023163"/>
    </source>
</evidence>
<evidence type="ECO:0000259" key="7">
    <source>
        <dbReference type="PROSITE" id="PS50888"/>
    </source>
</evidence>
<name>A0A1S3A570_ERIEU</name>
<evidence type="ECO:0000256" key="1">
    <source>
        <dbReference type="ARBA" id="ARBA00004123"/>
    </source>
</evidence>
<dbReference type="GO" id="GO:0006355">
    <property type="term" value="P:regulation of DNA-templated transcription"/>
    <property type="evidence" value="ECO:0007669"/>
    <property type="project" value="InterPro"/>
</dbReference>
<dbReference type="Pfam" id="PF00010">
    <property type="entry name" value="HLH"/>
    <property type="match status" value="1"/>
</dbReference>
<dbReference type="PANTHER" id="PTHR10985">
    <property type="entry name" value="BASIC HELIX-LOOP-HELIX TRANSCRIPTION FACTOR, HES-RELATED"/>
    <property type="match status" value="1"/>
</dbReference>
<evidence type="ECO:0000313" key="10">
    <source>
        <dbReference type="RefSeq" id="XP_007529567.2"/>
    </source>
</evidence>
<evidence type="ECO:0000256" key="3">
    <source>
        <dbReference type="ARBA" id="ARBA00023015"/>
    </source>
</evidence>
<dbReference type="PROSITE" id="PS50888">
    <property type="entry name" value="BHLH"/>
    <property type="match status" value="1"/>
</dbReference>
<dbReference type="GO" id="GO:0048513">
    <property type="term" value="P:animal organ development"/>
    <property type="evidence" value="ECO:0007669"/>
    <property type="project" value="UniProtKB-ARBA"/>
</dbReference>
<dbReference type="FunCoup" id="A0A1S3A570">
    <property type="interactions" value="26"/>
</dbReference>
<evidence type="ECO:0000259" key="8">
    <source>
        <dbReference type="PROSITE" id="PS51054"/>
    </source>
</evidence>
<evidence type="ECO:0000256" key="2">
    <source>
        <dbReference type="ARBA" id="ARBA00022491"/>
    </source>
</evidence>
<dbReference type="CDD" id="cd11461">
    <property type="entry name" value="bHLH-O_HES5"/>
    <property type="match status" value="1"/>
</dbReference>
<keyword evidence="4" id="KW-0804">Transcription</keyword>
<gene>
    <name evidence="10" type="primary">HES5</name>
</gene>
<keyword evidence="2" id="KW-0678">Repressor</keyword>
<feature type="domain" description="Orange" evidence="8">
    <location>
        <begin position="88"/>
        <end position="119"/>
    </location>
</feature>
<dbReference type="Proteomes" id="UP001652624">
    <property type="component" value="Chromosome 10"/>
</dbReference>
<dbReference type="GeneID" id="103119242"/>
<proteinExistence type="predicted"/>
<dbReference type="InterPro" id="IPR011598">
    <property type="entry name" value="bHLH_dom"/>
</dbReference>
<accession>A0A1S3A570</accession>